<feature type="region of interest" description="Disordered" evidence="3">
    <location>
        <begin position="275"/>
        <end position="305"/>
    </location>
</feature>
<evidence type="ECO:0008006" key="7">
    <source>
        <dbReference type="Google" id="ProtNLM"/>
    </source>
</evidence>
<keyword evidence="2" id="KW-1015">Disulfide bond</keyword>
<evidence type="ECO:0000313" key="5">
    <source>
        <dbReference type="EMBL" id="KAK0391544.1"/>
    </source>
</evidence>
<organism evidence="5 6">
    <name type="scientific">Sarocladium strictum</name>
    <name type="common">Black bundle disease fungus</name>
    <name type="synonym">Acremonium strictum</name>
    <dbReference type="NCBI Taxonomy" id="5046"/>
    <lineage>
        <taxon>Eukaryota</taxon>
        <taxon>Fungi</taxon>
        <taxon>Dikarya</taxon>
        <taxon>Ascomycota</taxon>
        <taxon>Pezizomycotina</taxon>
        <taxon>Sordariomycetes</taxon>
        <taxon>Hypocreomycetidae</taxon>
        <taxon>Hypocreales</taxon>
        <taxon>Sarocladiaceae</taxon>
        <taxon>Sarocladium</taxon>
    </lineage>
</organism>
<gene>
    <name evidence="5" type="ORF">NLU13_1044</name>
</gene>
<evidence type="ECO:0000256" key="3">
    <source>
        <dbReference type="SAM" id="MobiDB-lite"/>
    </source>
</evidence>
<keyword evidence="4" id="KW-0732">Signal</keyword>
<dbReference type="Pfam" id="PF01083">
    <property type="entry name" value="Cutinase"/>
    <property type="match status" value="1"/>
</dbReference>
<keyword evidence="1" id="KW-0378">Hydrolase</keyword>
<name>A0AA39GQY0_SARSR</name>
<reference evidence="5" key="1">
    <citation type="submission" date="2022-10" db="EMBL/GenBank/DDBJ databases">
        <title>Determination and structural analysis of whole genome sequence of Sarocladium strictum F4-1.</title>
        <authorList>
            <person name="Hu L."/>
            <person name="Jiang Y."/>
        </authorList>
    </citation>
    <scope>NUCLEOTIDE SEQUENCE</scope>
    <source>
        <strain evidence="5">F4-1</strain>
    </source>
</reference>
<dbReference type="SUPFAM" id="SSF53474">
    <property type="entry name" value="alpha/beta-Hydrolases"/>
    <property type="match status" value="1"/>
</dbReference>
<evidence type="ECO:0000256" key="4">
    <source>
        <dbReference type="SAM" id="SignalP"/>
    </source>
</evidence>
<dbReference type="Proteomes" id="UP001175261">
    <property type="component" value="Unassembled WGS sequence"/>
</dbReference>
<proteinExistence type="predicted"/>
<accession>A0AA39GQY0</accession>
<keyword evidence="6" id="KW-1185">Reference proteome</keyword>
<evidence type="ECO:0000256" key="2">
    <source>
        <dbReference type="ARBA" id="ARBA00023157"/>
    </source>
</evidence>
<feature type="signal peptide" evidence="4">
    <location>
        <begin position="1"/>
        <end position="20"/>
    </location>
</feature>
<dbReference type="AlphaFoldDB" id="A0AA39GQY0"/>
<dbReference type="InterPro" id="IPR000675">
    <property type="entry name" value="Cutinase/axe"/>
</dbReference>
<dbReference type="InterPro" id="IPR029058">
    <property type="entry name" value="AB_hydrolase_fold"/>
</dbReference>
<dbReference type="PANTHER" id="PTHR33630">
    <property type="entry name" value="CUTINASE RV1984C-RELATED-RELATED"/>
    <property type="match status" value="1"/>
</dbReference>
<dbReference type="GO" id="GO:0052689">
    <property type="term" value="F:carboxylic ester hydrolase activity"/>
    <property type="evidence" value="ECO:0007669"/>
    <property type="project" value="UniProtKB-ARBA"/>
</dbReference>
<evidence type="ECO:0000256" key="1">
    <source>
        <dbReference type="ARBA" id="ARBA00022801"/>
    </source>
</evidence>
<comment type="caution">
    <text evidence="5">The sequence shown here is derived from an EMBL/GenBank/DDBJ whole genome shotgun (WGS) entry which is preliminary data.</text>
</comment>
<dbReference type="SMART" id="SM01110">
    <property type="entry name" value="Cutinase"/>
    <property type="match status" value="1"/>
</dbReference>
<dbReference type="EMBL" id="JAPDFR010000001">
    <property type="protein sequence ID" value="KAK0391544.1"/>
    <property type="molecule type" value="Genomic_DNA"/>
</dbReference>
<protein>
    <recommendedName>
        <fullName evidence="7">Acetylxylan esterase</fullName>
    </recommendedName>
</protein>
<sequence length="334" mass="35475">MNNIIYLAILASLWVGPSLAQQHGVECVDGLYMIIARGTNEPRGPGDLGRVANRLLDRIENSAIRPVTYPATYTNPYHVDSIKNGSNAAREAIVDYATKCPQGKMALLGYSQGAQVIGNSVCGDTGGRLNDSSNMDHPEFRETFQAQDGHYQFEDGPGVDESLVGGKIISVLLFGDPTFSSEASFSEGNATGDGLWPRDWASCDQYSALMRSYCDGGDTVCDARGNFTDGVHEQYVHRYGQDAVEFVLERWNEVTGGSVMVSAGGPFARYNGTESVAGNSSVPTTTTTTTALQTSSPLPSSTKEVESVPTAGASVLHPGLCLLVVAALMALTAL</sequence>
<evidence type="ECO:0000313" key="6">
    <source>
        <dbReference type="Proteomes" id="UP001175261"/>
    </source>
</evidence>
<feature type="chain" id="PRO_5041370737" description="Acetylxylan esterase" evidence="4">
    <location>
        <begin position="21"/>
        <end position="334"/>
    </location>
</feature>
<dbReference type="PANTHER" id="PTHR33630:SF9">
    <property type="entry name" value="CUTINASE 4"/>
    <property type="match status" value="1"/>
</dbReference>
<feature type="compositionally biased region" description="Low complexity" evidence="3">
    <location>
        <begin position="280"/>
        <end position="302"/>
    </location>
</feature>
<dbReference type="Gene3D" id="3.40.50.1820">
    <property type="entry name" value="alpha/beta hydrolase"/>
    <property type="match status" value="1"/>
</dbReference>